<protein>
    <submittedName>
        <fullName evidence="1">Uncharacterized protein</fullName>
    </submittedName>
</protein>
<comment type="caution">
    <text evidence="1">The sequence shown here is derived from an EMBL/GenBank/DDBJ whole genome shotgun (WGS) entry which is preliminary data.</text>
</comment>
<dbReference type="AlphaFoldDB" id="A0A423JJ63"/>
<dbReference type="OrthoDB" id="7028135at2"/>
<accession>A0A423JJ63</accession>
<name>A0A423JJ63_9PSED</name>
<gene>
    <name evidence="1" type="ORF">BK666_31240</name>
</gene>
<proteinExistence type="predicted"/>
<dbReference type="EMBL" id="MOBQ01000059">
    <property type="protein sequence ID" value="RON37703.1"/>
    <property type="molecule type" value="Genomic_DNA"/>
</dbReference>
<dbReference type="Proteomes" id="UP000285349">
    <property type="component" value="Unassembled WGS sequence"/>
</dbReference>
<evidence type="ECO:0000313" key="2">
    <source>
        <dbReference type="Proteomes" id="UP000285349"/>
    </source>
</evidence>
<reference evidence="1 2" key="1">
    <citation type="submission" date="2016-10" db="EMBL/GenBank/DDBJ databases">
        <title>Comparative genome analysis of multiple Pseudomonas spp. focuses on biocontrol and plant growth promoting traits.</title>
        <authorList>
            <person name="Tao X.-Y."/>
            <person name="Taylor C.G."/>
        </authorList>
    </citation>
    <scope>NUCLEOTIDE SEQUENCE [LARGE SCALE GENOMIC DNA]</scope>
    <source>
        <strain evidence="1 2">37A10</strain>
    </source>
</reference>
<dbReference type="RefSeq" id="WP_123516424.1">
    <property type="nucleotide sequence ID" value="NZ_MOBQ01000059.1"/>
</dbReference>
<organism evidence="1 2">
    <name type="scientific">Pseudomonas frederiksbergensis</name>
    <dbReference type="NCBI Taxonomy" id="104087"/>
    <lineage>
        <taxon>Bacteria</taxon>
        <taxon>Pseudomonadati</taxon>
        <taxon>Pseudomonadota</taxon>
        <taxon>Gammaproteobacteria</taxon>
        <taxon>Pseudomonadales</taxon>
        <taxon>Pseudomonadaceae</taxon>
        <taxon>Pseudomonas</taxon>
    </lineage>
</organism>
<evidence type="ECO:0000313" key="1">
    <source>
        <dbReference type="EMBL" id="RON37703.1"/>
    </source>
</evidence>
<sequence length="300" mass="34177">MFDYLLAEKNFVSIRQYKDFLNDLGPALAQIQSFSDLIARQGHQLLVPPDARALGFAAKDSLASWQGIKASIDALGHAIPWVVQDLNVFLAEFAAINDEGWDRRTSIVRIDPQRFSIVTSGNWTGSPPVDVLDIMQMFLFRLGMCERTVEQLRTSVRTLTENTHGLFLRFIESLKLRLCSCDGPISKIEAYYTLGRLGLPGMQYDPNDSYSEEQRRELAKQHIVHLETLHAQSTGSANNLGDFCFRLMRFIEDARRELLSNHDLQTLPRAKLSMRMMDYSLTEVREMSTQLTIMARKLNA</sequence>